<keyword evidence="1" id="KW-1133">Transmembrane helix</keyword>
<reference evidence="3" key="2">
    <citation type="submission" date="2020-04" db="EMBL/GenBank/DDBJ databases">
        <authorList>
            <consortium name="NCBI Genome Project"/>
        </authorList>
    </citation>
    <scope>NUCLEOTIDE SEQUENCE</scope>
    <source>
        <strain evidence="3">CBS 342.82</strain>
    </source>
</reference>
<sequence>MNLHTSAHLGIPKYRSIDDRHSSSHLCNINATIKPFIICHLYFFVRYRLLRIGCFLLHLLITSTRAFLCSSVLLHHNAPP</sequence>
<evidence type="ECO:0000313" key="2">
    <source>
        <dbReference type="Proteomes" id="UP000504637"/>
    </source>
</evidence>
<dbReference type="RefSeq" id="XP_033457335.1">
    <property type="nucleotide sequence ID" value="XM_033608697.1"/>
</dbReference>
<name>A0A6J3LYB5_9PEZI</name>
<reference evidence="3" key="3">
    <citation type="submission" date="2025-08" db="UniProtKB">
        <authorList>
            <consortium name="RefSeq"/>
        </authorList>
    </citation>
    <scope>IDENTIFICATION</scope>
    <source>
        <strain evidence="3">CBS 342.82</strain>
    </source>
</reference>
<accession>A0A6J3LYB5</accession>
<proteinExistence type="predicted"/>
<dbReference type="GeneID" id="54366497"/>
<protein>
    <submittedName>
        <fullName evidence="3">Uncharacterized protein</fullName>
    </submittedName>
</protein>
<organism evidence="3">
    <name type="scientific">Dissoconium aciculare CBS 342.82</name>
    <dbReference type="NCBI Taxonomy" id="1314786"/>
    <lineage>
        <taxon>Eukaryota</taxon>
        <taxon>Fungi</taxon>
        <taxon>Dikarya</taxon>
        <taxon>Ascomycota</taxon>
        <taxon>Pezizomycotina</taxon>
        <taxon>Dothideomycetes</taxon>
        <taxon>Dothideomycetidae</taxon>
        <taxon>Mycosphaerellales</taxon>
        <taxon>Dissoconiaceae</taxon>
        <taxon>Dissoconium</taxon>
    </lineage>
</organism>
<keyword evidence="2" id="KW-1185">Reference proteome</keyword>
<feature type="transmembrane region" description="Helical" evidence="1">
    <location>
        <begin position="52"/>
        <end position="74"/>
    </location>
</feature>
<evidence type="ECO:0000313" key="3">
    <source>
        <dbReference type="RefSeq" id="XP_033457335.1"/>
    </source>
</evidence>
<keyword evidence="1" id="KW-0812">Transmembrane</keyword>
<reference evidence="3" key="1">
    <citation type="submission" date="2020-01" db="EMBL/GenBank/DDBJ databases">
        <authorList>
            <consortium name="DOE Joint Genome Institute"/>
            <person name="Haridas S."/>
            <person name="Albert R."/>
            <person name="Binder M."/>
            <person name="Bloem J."/>
            <person name="Labutti K."/>
            <person name="Salamov A."/>
            <person name="Andreopoulos B."/>
            <person name="Baker S.E."/>
            <person name="Barry K."/>
            <person name="Bills G."/>
            <person name="Bluhm B.H."/>
            <person name="Cannon C."/>
            <person name="Castanera R."/>
            <person name="Culley D.E."/>
            <person name="Daum C."/>
            <person name="Ezra D."/>
            <person name="Gonzalez J.B."/>
            <person name="Henrissat B."/>
            <person name="Kuo A."/>
            <person name="Liang C."/>
            <person name="Lipzen A."/>
            <person name="Lutzoni F."/>
            <person name="Magnuson J."/>
            <person name="Mondo S."/>
            <person name="Nolan M."/>
            <person name="Ohm R."/>
            <person name="Pangilinan J."/>
            <person name="Park H.-J."/>
            <person name="Ramirez L."/>
            <person name="Alfaro M."/>
            <person name="Sun H."/>
            <person name="Tritt A."/>
            <person name="Yoshinaga Y."/>
            <person name="Zwiers L.-H."/>
            <person name="Turgeon B.G."/>
            <person name="Goodwin S.B."/>
            <person name="Spatafora J.W."/>
            <person name="Crous P.W."/>
            <person name="Grigoriev I.V."/>
        </authorList>
    </citation>
    <scope>NUCLEOTIDE SEQUENCE</scope>
    <source>
        <strain evidence="3">CBS 342.82</strain>
    </source>
</reference>
<keyword evidence="1" id="KW-0472">Membrane</keyword>
<evidence type="ECO:0000256" key="1">
    <source>
        <dbReference type="SAM" id="Phobius"/>
    </source>
</evidence>
<dbReference type="AlphaFoldDB" id="A0A6J3LYB5"/>
<dbReference type="Proteomes" id="UP000504637">
    <property type="component" value="Unplaced"/>
</dbReference>
<gene>
    <name evidence="3" type="ORF">K489DRAFT_52560</name>
</gene>